<gene>
    <name evidence="1" type="ORF">GTO85_08375</name>
</gene>
<protein>
    <submittedName>
        <fullName evidence="1">Uncharacterized protein</fullName>
    </submittedName>
</protein>
<reference evidence="1 2" key="1">
    <citation type="submission" date="2020-01" db="EMBL/GenBank/DDBJ databases">
        <title>Complete and circular genome sequences of six lactobacillus isolates from horses.</title>
        <authorList>
            <person name="Hassan H.M."/>
        </authorList>
    </citation>
    <scope>NUCLEOTIDE SEQUENCE [LARGE SCALE GENOMIC DNA]</scope>
    <source>
        <strain evidence="1 2">1D</strain>
    </source>
</reference>
<proteinExistence type="predicted"/>
<evidence type="ECO:0000313" key="1">
    <source>
        <dbReference type="EMBL" id="QLL74363.1"/>
    </source>
</evidence>
<name>A0A7H9E9L2_9LACO</name>
<dbReference type="RefSeq" id="WP_180860480.1">
    <property type="nucleotide sequence ID" value="NZ_CP047415.1"/>
</dbReference>
<organism evidence="1 2">
    <name type="scientific">Lactobacillus crispatus</name>
    <dbReference type="NCBI Taxonomy" id="47770"/>
    <lineage>
        <taxon>Bacteria</taxon>
        <taxon>Bacillati</taxon>
        <taxon>Bacillota</taxon>
        <taxon>Bacilli</taxon>
        <taxon>Lactobacillales</taxon>
        <taxon>Lactobacillaceae</taxon>
        <taxon>Lactobacillus</taxon>
    </lineage>
</organism>
<evidence type="ECO:0000313" key="2">
    <source>
        <dbReference type="Proteomes" id="UP000510660"/>
    </source>
</evidence>
<dbReference type="AlphaFoldDB" id="A0A7H9E9L2"/>
<dbReference type="Proteomes" id="UP000510660">
    <property type="component" value="Chromosome"/>
</dbReference>
<sequence length="78" mass="9093">MTKIKVLQPLCEYCDFKNMNRAAYAFREKNGKFWGFLSLNNDGSFDINLGMYKTEKKPNFCPNCGRDLREDAAQDKDK</sequence>
<accession>A0A7H9E9L2</accession>
<dbReference type="EMBL" id="CP047415">
    <property type="protein sequence ID" value="QLL74363.1"/>
    <property type="molecule type" value="Genomic_DNA"/>
</dbReference>